<dbReference type="InterPro" id="IPR011333">
    <property type="entry name" value="SKP1/BTB/POZ_sf"/>
</dbReference>
<dbReference type="AlphaFoldDB" id="T1H802"/>
<dbReference type="GO" id="GO:0006260">
    <property type="term" value="P:DNA replication"/>
    <property type="evidence" value="ECO:0007669"/>
    <property type="project" value="InterPro"/>
</dbReference>
<evidence type="ECO:0000256" key="8">
    <source>
        <dbReference type="SAM" id="MobiDB-lite"/>
    </source>
</evidence>
<dbReference type="Gene3D" id="3.30.710.10">
    <property type="entry name" value="Potassium Channel Kv1.1, Chain A"/>
    <property type="match status" value="1"/>
</dbReference>
<evidence type="ECO:0000313" key="10">
    <source>
        <dbReference type="Proteomes" id="UP000015103"/>
    </source>
</evidence>
<dbReference type="STRING" id="13249.T1H802"/>
<reference evidence="9" key="1">
    <citation type="submission" date="2015-05" db="UniProtKB">
        <authorList>
            <consortium name="EnsemblMetazoa"/>
        </authorList>
    </citation>
    <scope>IDENTIFICATION</scope>
</reference>
<dbReference type="HOGENOM" id="CLU_331596_0_0_1"/>
<keyword evidence="5" id="KW-0234">DNA repair</keyword>
<sequence>MDNKKFIGTKRRSLIEDPFDDSFEIFLPNKLKEKSIICQTNLSSRNSNRKKKSSPISSTSSTSQESFNTEMEQVVAQVCLAKDKSLSSANVAAKEVRNKNWKELKHKMKRQPLLMSRTTAEREAILSQKLAVILVEDNEDNDSTKSSYSLVDMENLIQSDHLLQLWCKSCRLWSAAKLQSLQIKDYYLAGLSNYIKISETWADLCSASYKDVSFTFNFEKPREPHKSNYEILKETATIEDSSLVKDDCAERKLDDQSVDIFDDFQTEVESFNPDDVDLPDITSKIDNSKIIDSSNVIRPNCTSGIEAIPAEIIELASSPSSDRSVQLHHTFKNQESPVIYSPAHSISSVVTEKFNKQLGMLDRIGVTFLVQQWENLFNTNEGDITVLLDNDATINVHTFVLNVRCQTLIYEISEGRLLWDMYSLEAAKAFFRYIYTGKCDHLWYLTSLDKATVKRLARLYQLNHLEEVLIQLHGASYFQVPLESKTNEVVVESPNKLNGPLPVSPPSNFLSEIKPLNSVTNSVDQHLIKNKKDDNNAIIEASNEEIYDAINDNDPYEYVRRSLSPYECVNISQSDLSVDESVPHSNVRKSLEGYFQESFPDMPNLSGLSTSADLKLTVKEVNMQKVQTQQECISLSESSDSVGDGRDIIDSPLISSQSPESWTSFSSTDKISAPSFSPNKKSTFSTSFSQPNFQKKSASLQLTPSCSSSEIYFSKSVTPFPDYDSMITPQLKRELKKYGLKGNLGSTKAKVLLKYIYDQIHPVVESDKEQEINPTQTQSSSSEIKDSLTTYIGNIIKSNQELYTHILLFKPIWFENFYQLLKEQGIVCSANQLKDALNTLGITYRTKNTRNIKQSKKSKRKRRE</sequence>
<keyword evidence="6" id="KW-0539">Nucleus</keyword>
<dbReference type="CDD" id="cd22999">
    <property type="entry name" value="SAP_SLX4"/>
    <property type="match status" value="1"/>
</dbReference>
<dbReference type="PANTHER" id="PTHR21541">
    <property type="entry name" value="BTB POZ DOMAIN CONTAINING 12"/>
    <property type="match status" value="1"/>
</dbReference>
<dbReference type="PANTHER" id="PTHR21541:SF3">
    <property type="entry name" value="STRUCTURE-SPECIFIC ENDONUCLEASE SUBUNIT SLX4"/>
    <property type="match status" value="1"/>
</dbReference>
<keyword evidence="10" id="KW-1185">Reference proteome</keyword>
<feature type="region of interest" description="Disordered" evidence="8">
    <location>
        <begin position="42"/>
        <end position="67"/>
    </location>
</feature>
<dbReference type="InParanoid" id="T1H802"/>
<organism evidence="9 10">
    <name type="scientific">Rhodnius prolixus</name>
    <name type="common">Triatomid bug</name>
    <dbReference type="NCBI Taxonomy" id="13249"/>
    <lineage>
        <taxon>Eukaryota</taxon>
        <taxon>Metazoa</taxon>
        <taxon>Ecdysozoa</taxon>
        <taxon>Arthropoda</taxon>
        <taxon>Hexapoda</taxon>
        <taxon>Insecta</taxon>
        <taxon>Pterygota</taxon>
        <taxon>Neoptera</taxon>
        <taxon>Paraneoptera</taxon>
        <taxon>Hemiptera</taxon>
        <taxon>Heteroptera</taxon>
        <taxon>Panheteroptera</taxon>
        <taxon>Cimicomorpha</taxon>
        <taxon>Reduviidae</taxon>
        <taxon>Triatominae</taxon>
        <taxon>Rhodnius</taxon>
    </lineage>
</organism>
<dbReference type="EnsemblMetazoa" id="RPRC000137-RA">
    <property type="protein sequence ID" value="RPRC000137-PA"/>
    <property type="gene ID" value="RPRC000137"/>
</dbReference>
<feature type="compositionally biased region" description="Polar residues" evidence="8">
    <location>
        <begin position="632"/>
        <end position="641"/>
    </location>
</feature>
<evidence type="ECO:0000256" key="4">
    <source>
        <dbReference type="ARBA" id="ARBA00023172"/>
    </source>
</evidence>
<dbReference type="Pfam" id="PF09494">
    <property type="entry name" value="Slx4"/>
    <property type="match status" value="1"/>
</dbReference>
<dbReference type="eggNOG" id="ENOG502RNH3">
    <property type="taxonomic scope" value="Eukaryota"/>
</dbReference>
<evidence type="ECO:0000256" key="5">
    <source>
        <dbReference type="ARBA" id="ARBA00023204"/>
    </source>
</evidence>
<dbReference type="GO" id="GO:0000712">
    <property type="term" value="P:resolution of meiotic recombination intermediates"/>
    <property type="evidence" value="ECO:0007669"/>
    <property type="project" value="TreeGrafter"/>
</dbReference>
<evidence type="ECO:0000256" key="1">
    <source>
        <dbReference type="ARBA" id="ARBA00004123"/>
    </source>
</evidence>
<dbReference type="InterPro" id="IPR018574">
    <property type="entry name" value="Structure-sp_endonuc_su_Slx4"/>
</dbReference>
<comment type="subcellular location">
    <subcellularLocation>
        <location evidence="1">Nucleus</location>
    </subcellularLocation>
</comment>
<keyword evidence="4" id="KW-0233">DNA recombination</keyword>
<evidence type="ECO:0000256" key="6">
    <source>
        <dbReference type="ARBA" id="ARBA00023242"/>
    </source>
</evidence>
<evidence type="ECO:0000256" key="2">
    <source>
        <dbReference type="ARBA" id="ARBA00006661"/>
    </source>
</evidence>
<protein>
    <recommendedName>
        <fullName evidence="7">Structure-specific endonuclease subunit SLX4</fullName>
    </recommendedName>
</protein>
<dbReference type="EMBL" id="ACPB03000827">
    <property type="status" value="NOT_ANNOTATED_CDS"/>
    <property type="molecule type" value="Genomic_DNA"/>
</dbReference>
<evidence type="ECO:0000256" key="3">
    <source>
        <dbReference type="ARBA" id="ARBA00022763"/>
    </source>
</evidence>
<dbReference type="VEuPathDB" id="VectorBase:RPRC000137"/>
<dbReference type="GO" id="GO:0033557">
    <property type="term" value="C:Slx1-Slx4 complex"/>
    <property type="evidence" value="ECO:0007669"/>
    <property type="project" value="InterPro"/>
</dbReference>
<accession>T1H802</accession>
<feature type="region of interest" description="Disordered" evidence="8">
    <location>
        <begin position="632"/>
        <end position="666"/>
    </location>
</feature>
<proteinExistence type="inferred from homology"/>
<feature type="compositionally biased region" description="Polar residues" evidence="8">
    <location>
        <begin position="653"/>
        <end position="666"/>
    </location>
</feature>
<name>T1H802_RHOPR</name>
<keyword evidence="3" id="KW-0227">DNA damage</keyword>
<evidence type="ECO:0000256" key="7">
    <source>
        <dbReference type="ARBA" id="ARBA00029496"/>
    </source>
</evidence>
<evidence type="ECO:0000313" key="9">
    <source>
        <dbReference type="EnsemblMetazoa" id="RPRC000137-PA"/>
    </source>
</evidence>
<dbReference type="GO" id="GO:0006281">
    <property type="term" value="P:DNA repair"/>
    <property type="evidence" value="ECO:0007669"/>
    <property type="project" value="UniProtKB-KW"/>
</dbReference>
<comment type="similarity">
    <text evidence="2">Belongs to the SLX4 family.</text>
</comment>
<dbReference type="Proteomes" id="UP000015103">
    <property type="component" value="Unassembled WGS sequence"/>
</dbReference>
<feature type="compositionally biased region" description="Low complexity" evidence="8">
    <location>
        <begin position="54"/>
        <end position="67"/>
    </location>
</feature>